<evidence type="ECO:0000313" key="1">
    <source>
        <dbReference type="EMBL" id="MBN9669738.1"/>
    </source>
</evidence>
<evidence type="ECO:0008006" key="3">
    <source>
        <dbReference type="Google" id="ProtNLM"/>
    </source>
</evidence>
<dbReference type="RefSeq" id="WP_207139278.1">
    <property type="nucleotide sequence ID" value="NZ_JAEKJZ010000001.1"/>
</dbReference>
<evidence type="ECO:0000313" key="2">
    <source>
        <dbReference type="Proteomes" id="UP000664096"/>
    </source>
</evidence>
<accession>A0A939EB71</accession>
<dbReference type="Proteomes" id="UP000664096">
    <property type="component" value="Unassembled WGS sequence"/>
</dbReference>
<dbReference type="EMBL" id="JAEKJZ010000001">
    <property type="protein sequence ID" value="MBN9669738.1"/>
    <property type="molecule type" value="Genomic_DNA"/>
</dbReference>
<proteinExistence type="predicted"/>
<comment type="caution">
    <text evidence="1">The sequence shown here is derived from an EMBL/GenBank/DDBJ whole genome shotgun (WGS) entry which is preliminary data.</text>
</comment>
<gene>
    <name evidence="1" type="ORF">JF539_05265</name>
</gene>
<dbReference type="AlphaFoldDB" id="A0A939EB71"/>
<reference evidence="1" key="1">
    <citation type="submission" date="2020-12" db="EMBL/GenBank/DDBJ databases">
        <title>Oil enriched cultivation method for isolating marine PHA-producing bacteria.</title>
        <authorList>
            <person name="Zheng W."/>
            <person name="Yu S."/>
            <person name="Huang Y."/>
        </authorList>
    </citation>
    <scope>NUCLEOTIDE SEQUENCE</scope>
    <source>
        <strain evidence="1">SY-2-12</strain>
    </source>
</reference>
<organism evidence="1 2">
    <name type="scientific">Roseibium aggregatum</name>
    <dbReference type="NCBI Taxonomy" id="187304"/>
    <lineage>
        <taxon>Bacteria</taxon>
        <taxon>Pseudomonadati</taxon>
        <taxon>Pseudomonadota</taxon>
        <taxon>Alphaproteobacteria</taxon>
        <taxon>Hyphomicrobiales</taxon>
        <taxon>Stappiaceae</taxon>
        <taxon>Roseibium</taxon>
    </lineage>
</organism>
<name>A0A939EB71_9HYPH</name>
<protein>
    <recommendedName>
        <fullName evidence="3">CHAT domain-containing protein</fullName>
    </recommendedName>
</protein>
<sequence>MTAETFFNPQHPVTLIAIGDSGEAMTLRLILESLGAFVSFYRIGTPGDFVSVLSSAKDPGNLTVISAHGNNGGFHFGDYAPQIDTSLLKSGVFVPSSVPGIGKLSRKTFLSTACETGSSEMRSAFLEAGADAYVAPERDPEGRDIPVFVHLFAHGLLAKGLTVSAAFDAACDAVKDAGMVLAQSAS</sequence>